<dbReference type="SUPFAM" id="SSF52540">
    <property type="entry name" value="P-loop containing nucleoside triphosphate hydrolases"/>
    <property type="match status" value="1"/>
</dbReference>
<evidence type="ECO:0000256" key="9">
    <source>
        <dbReference type="ARBA" id="ARBA00022824"/>
    </source>
</evidence>
<evidence type="ECO:0000256" key="17">
    <source>
        <dbReference type="SAM" id="MobiDB-lite"/>
    </source>
</evidence>
<comment type="subcellular location">
    <subcellularLocation>
        <location evidence="3">Cytoplasm</location>
        <location evidence="3">Cytosol</location>
    </subcellularLocation>
    <subcellularLocation>
        <location evidence="2">Endoplasmic reticulum</location>
    </subcellularLocation>
    <subcellularLocation>
        <location evidence="4">Golgi apparatus</location>
    </subcellularLocation>
    <subcellularLocation>
        <location evidence="1">Mitochondrion</location>
    </subcellularLocation>
</comment>
<evidence type="ECO:0000256" key="3">
    <source>
        <dbReference type="ARBA" id="ARBA00004514"/>
    </source>
</evidence>
<dbReference type="InterPro" id="IPR006703">
    <property type="entry name" value="G_AIG1"/>
</dbReference>
<comment type="function">
    <text evidence="13">Exerts an anti-apoptotic effect in the immune system and is involved in responses to infections.</text>
</comment>
<dbReference type="GO" id="GO:0005783">
    <property type="term" value="C:endoplasmic reticulum"/>
    <property type="evidence" value="ECO:0007669"/>
    <property type="project" value="UniProtKB-SubCell"/>
</dbReference>
<evidence type="ECO:0000259" key="18">
    <source>
        <dbReference type="PROSITE" id="PS51720"/>
    </source>
</evidence>
<comment type="similarity">
    <text evidence="5">Belongs to the TRAFAC class TrmE-Era-EngA-EngB-Septin-like GTPase superfamily. AIG1/Toc34/Toc159-like paraseptin GTPase family. IAN subfamily.</text>
</comment>
<evidence type="ECO:0000256" key="8">
    <source>
        <dbReference type="ARBA" id="ARBA00022741"/>
    </source>
</evidence>
<dbReference type="PANTHER" id="PTHR10903">
    <property type="entry name" value="GTPASE, IMAP FAMILY MEMBER-RELATED"/>
    <property type="match status" value="1"/>
</dbReference>
<feature type="region of interest" description="Disordered" evidence="17">
    <location>
        <begin position="546"/>
        <end position="584"/>
    </location>
</feature>
<name>A0A8B9GTW4_ASTMX</name>
<evidence type="ECO:0000256" key="5">
    <source>
        <dbReference type="ARBA" id="ARBA00008535"/>
    </source>
</evidence>
<evidence type="ECO:0000256" key="14">
    <source>
        <dbReference type="ARBA" id="ARBA00073539"/>
    </source>
</evidence>
<evidence type="ECO:0000256" key="10">
    <source>
        <dbReference type="ARBA" id="ARBA00023034"/>
    </source>
</evidence>
<feature type="compositionally biased region" description="Basic and acidic residues" evidence="17">
    <location>
        <begin position="27"/>
        <end position="38"/>
    </location>
</feature>
<dbReference type="FunFam" id="3.40.50.300:FF:000536">
    <property type="entry name" value="GTPase IMAP family member 8"/>
    <property type="match status" value="1"/>
</dbReference>
<evidence type="ECO:0000313" key="19">
    <source>
        <dbReference type="Ensembl" id="ENSAMXP00005002165.1"/>
    </source>
</evidence>
<feature type="region of interest" description="Disordered" evidence="17">
    <location>
        <begin position="146"/>
        <end position="216"/>
    </location>
</feature>
<evidence type="ECO:0000256" key="1">
    <source>
        <dbReference type="ARBA" id="ARBA00004173"/>
    </source>
</evidence>
<evidence type="ECO:0000256" key="4">
    <source>
        <dbReference type="ARBA" id="ARBA00004555"/>
    </source>
</evidence>
<feature type="compositionally biased region" description="Basic and acidic residues" evidence="17">
    <location>
        <begin position="52"/>
        <end position="72"/>
    </location>
</feature>
<sequence>MVKDKLRSIIKHAEKKQLEKKHVEDLRKLMNEAEKQLDEEAPDGNSVNNVQDSERSEDSTSSRNNTQEKEEQSNIDFQQRYEKSRPVLPNCFLQNKITQTPDLDDEMSNSYLRNAILGLEKREADPGDQGTYEEVPFSLEWFRQDKSTQTSDMDEEKSKSDSKSGFERSDDCTFTPDKDNNIKQGGEEGGNTDQQGARKQLLSPPIKDQRKNTSTKILNRVGGASETATANEKKVQHRSKPIAATEEDFYGGISPDLRLVLLGRAGSVKSSVGNSILKNRETESSTPTQGYKIRQGFVGNKSLTVLETPDELFSEFPQEEIRHCVRLSAPGPHAFLIVIPVKEWTGEERGMLEEMEEKFGEKCWRNTIILLTVTDEEQKKSVEEFIRSGNQEVQRLVEKCGNRFHCLNVQENRDDAQVPDLLEKIEKMLKDNPERFYSREIYQQIREMERRVMEVVIRKTQEECLKSVAEKKGIGMKKIRTLRDKGNKIAEKLKNKIAEMEKRCKQDRKKIADIYDGEGWIEDQNELMKIILPEVHAMLWDSQTQFRNQEEPREHVKIKHPEPQTPNRTEPSESEMSDCHTTRL</sequence>
<keyword evidence="8" id="KW-0547">Nucleotide-binding</keyword>
<evidence type="ECO:0000313" key="20">
    <source>
        <dbReference type="Proteomes" id="UP000694621"/>
    </source>
</evidence>
<evidence type="ECO:0000256" key="16">
    <source>
        <dbReference type="SAM" id="Coils"/>
    </source>
</evidence>
<dbReference type="Gene3D" id="3.40.50.300">
    <property type="entry name" value="P-loop containing nucleotide triphosphate hydrolases"/>
    <property type="match status" value="1"/>
</dbReference>
<keyword evidence="16" id="KW-0175">Coiled coil</keyword>
<dbReference type="Pfam" id="PF04548">
    <property type="entry name" value="AIG1"/>
    <property type="match status" value="1"/>
</dbReference>
<dbReference type="Proteomes" id="UP000694621">
    <property type="component" value="Unplaced"/>
</dbReference>
<keyword evidence="9" id="KW-0256">Endoplasmic reticulum</keyword>
<proteinExistence type="inferred from homology"/>
<dbReference type="PANTHER" id="PTHR10903:SF170">
    <property type="entry name" value="GTPASE IMAP FAMILY MEMBER 7"/>
    <property type="match status" value="1"/>
</dbReference>
<dbReference type="GO" id="GO:0005525">
    <property type="term" value="F:GTP binding"/>
    <property type="evidence" value="ECO:0007669"/>
    <property type="project" value="UniProtKB-KW"/>
</dbReference>
<dbReference type="InterPro" id="IPR045058">
    <property type="entry name" value="GIMA/IAN/Toc"/>
</dbReference>
<dbReference type="Ensembl" id="ENSAMXT00005002397.1">
    <property type="protein sequence ID" value="ENSAMXP00005002165.1"/>
    <property type="gene ID" value="ENSAMXG00005001175.1"/>
</dbReference>
<dbReference type="PROSITE" id="PS51720">
    <property type="entry name" value="G_AIG1"/>
    <property type="match status" value="1"/>
</dbReference>
<dbReference type="GO" id="GO:0005794">
    <property type="term" value="C:Golgi apparatus"/>
    <property type="evidence" value="ECO:0007669"/>
    <property type="project" value="UniProtKB-SubCell"/>
</dbReference>
<keyword evidence="7" id="KW-0677">Repeat</keyword>
<evidence type="ECO:0000256" key="7">
    <source>
        <dbReference type="ARBA" id="ARBA00022737"/>
    </source>
</evidence>
<dbReference type="GO" id="GO:0005739">
    <property type="term" value="C:mitochondrion"/>
    <property type="evidence" value="ECO:0007669"/>
    <property type="project" value="UniProtKB-SubCell"/>
</dbReference>
<evidence type="ECO:0000256" key="13">
    <source>
        <dbReference type="ARBA" id="ARBA00056809"/>
    </source>
</evidence>
<feature type="coiled-coil region" evidence="16">
    <location>
        <begin position="483"/>
        <end position="510"/>
    </location>
</feature>
<feature type="domain" description="AIG1-type G" evidence="18">
    <location>
        <begin position="254"/>
        <end position="446"/>
    </location>
</feature>
<organism evidence="19 20">
    <name type="scientific">Astyanax mexicanus</name>
    <name type="common">Blind cave fish</name>
    <name type="synonym">Astyanax fasciatus mexicanus</name>
    <dbReference type="NCBI Taxonomy" id="7994"/>
    <lineage>
        <taxon>Eukaryota</taxon>
        <taxon>Metazoa</taxon>
        <taxon>Chordata</taxon>
        <taxon>Craniata</taxon>
        <taxon>Vertebrata</taxon>
        <taxon>Euteleostomi</taxon>
        <taxon>Actinopterygii</taxon>
        <taxon>Neopterygii</taxon>
        <taxon>Teleostei</taxon>
        <taxon>Ostariophysi</taxon>
        <taxon>Characiformes</taxon>
        <taxon>Characoidei</taxon>
        <taxon>Acestrorhamphidae</taxon>
        <taxon>Acestrorhamphinae</taxon>
        <taxon>Astyanax</taxon>
    </lineage>
</organism>
<keyword evidence="6" id="KW-0963">Cytoplasm</keyword>
<feature type="compositionally biased region" description="Basic and acidic residues" evidence="17">
    <location>
        <begin position="156"/>
        <end position="181"/>
    </location>
</feature>
<evidence type="ECO:0000256" key="6">
    <source>
        <dbReference type="ARBA" id="ARBA00022490"/>
    </source>
</evidence>
<feature type="region of interest" description="Disordered" evidence="17">
    <location>
        <begin position="27"/>
        <end position="81"/>
    </location>
</feature>
<protein>
    <recommendedName>
        <fullName evidence="14">GTPase IMAP family member 8</fullName>
    </recommendedName>
    <alternativeName>
        <fullName evidence="15">Immune-associated nucleotide-binding protein 9</fullName>
    </alternativeName>
</protein>
<evidence type="ECO:0000256" key="2">
    <source>
        <dbReference type="ARBA" id="ARBA00004240"/>
    </source>
</evidence>
<evidence type="ECO:0000256" key="12">
    <source>
        <dbReference type="ARBA" id="ARBA00023134"/>
    </source>
</evidence>
<evidence type="ECO:0000256" key="11">
    <source>
        <dbReference type="ARBA" id="ARBA00023128"/>
    </source>
</evidence>
<keyword evidence="12" id="KW-0342">GTP-binding</keyword>
<dbReference type="InterPro" id="IPR027417">
    <property type="entry name" value="P-loop_NTPase"/>
</dbReference>
<evidence type="ECO:0000256" key="15">
    <source>
        <dbReference type="ARBA" id="ARBA00077278"/>
    </source>
</evidence>
<keyword evidence="11" id="KW-0496">Mitochondrion</keyword>
<accession>A0A8B9GTW4</accession>
<keyword evidence="10" id="KW-0333">Golgi apparatus</keyword>
<dbReference type="GO" id="GO:0005829">
    <property type="term" value="C:cytosol"/>
    <property type="evidence" value="ECO:0007669"/>
    <property type="project" value="UniProtKB-SubCell"/>
</dbReference>
<feature type="compositionally biased region" description="Basic and acidic residues" evidence="17">
    <location>
        <begin position="548"/>
        <end position="562"/>
    </location>
</feature>
<reference evidence="19" key="1">
    <citation type="submission" date="2025-08" db="UniProtKB">
        <authorList>
            <consortium name="Ensembl"/>
        </authorList>
    </citation>
    <scope>IDENTIFICATION</scope>
</reference>
<dbReference type="AlphaFoldDB" id="A0A8B9GTW4"/>